<dbReference type="SUPFAM" id="SSF55486">
    <property type="entry name" value="Metalloproteases ('zincins'), catalytic domain"/>
    <property type="match status" value="1"/>
</dbReference>
<gene>
    <name evidence="16" type="ORF">FHX52_2958</name>
</gene>
<evidence type="ECO:0000313" key="16">
    <source>
        <dbReference type="EMBL" id="TQN46252.1"/>
    </source>
</evidence>
<evidence type="ECO:0000256" key="5">
    <source>
        <dbReference type="ARBA" id="ARBA00015611"/>
    </source>
</evidence>
<evidence type="ECO:0000256" key="3">
    <source>
        <dbReference type="ARBA" id="ARBA00010136"/>
    </source>
</evidence>
<dbReference type="PANTHER" id="PTHR11533">
    <property type="entry name" value="PROTEASE M1 ZINC METALLOPROTEASE"/>
    <property type="match status" value="1"/>
</dbReference>
<evidence type="ECO:0000313" key="17">
    <source>
        <dbReference type="Proteomes" id="UP000320085"/>
    </source>
</evidence>
<dbReference type="Pfam" id="PF17900">
    <property type="entry name" value="Peptidase_M1_N"/>
    <property type="match status" value="1"/>
</dbReference>
<comment type="caution">
    <text evidence="16">The sequence shown here is derived from an EMBL/GenBank/DDBJ whole genome shotgun (WGS) entry which is preliminary data.</text>
</comment>
<keyword evidence="6" id="KW-0645">Protease</keyword>
<dbReference type="Pfam" id="PF01433">
    <property type="entry name" value="Peptidase_M1"/>
    <property type="match status" value="1"/>
</dbReference>
<dbReference type="Proteomes" id="UP000320085">
    <property type="component" value="Unassembled WGS sequence"/>
</dbReference>
<dbReference type="SUPFAM" id="SSF63737">
    <property type="entry name" value="Leukotriene A4 hydrolase N-terminal domain"/>
    <property type="match status" value="1"/>
</dbReference>
<name>A0A543PQ94_9MICO</name>
<protein>
    <recommendedName>
        <fullName evidence="5">Aminopeptidase N</fullName>
        <ecNumber evidence="4">3.4.11.2</ecNumber>
    </recommendedName>
    <alternativeName>
        <fullName evidence="11">Alanine aminopeptidase</fullName>
    </alternativeName>
    <alternativeName>
        <fullName evidence="12">Lysyl aminopeptidase</fullName>
    </alternativeName>
</protein>
<evidence type="ECO:0000256" key="13">
    <source>
        <dbReference type="SAM" id="SignalP"/>
    </source>
</evidence>
<accession>A0A543PQ94</accession>
<dbReference type="OrthoDB" id="100605at2"/>
<evidence type="ECO:0000256" key="10">
    <source>
        <dbReference type="ARBA" id="ARBA00023049"/>
    </source>
</evidence>
<dbReference type="PRINTS" id="PR00756">
    <property type="entry name" value="ALADIPTASE"/>
</dbReference>
<keyword evidence="13" id="KW-0732">Signal</keyword>
<sequence>MTRKGSARMSTRWKRALVATSALVLVSAGTAAAVDFSPGSSGAGDPYFPHAGNGGYDVSHYSLNLGYEPSSKQLTGTAVISATATQNLSRFDLDLRGFAISSLKVNGAPAAFERVGAQELVITPGQGLRAGGPFSVTVTYAGIPQSVTDPDGSIEGWVPTSDGAFVVGEPQGSPSWFPVNDTPRDKATFDFAVTVPEGLTVMANGVLVSSRSSAGQTTWVWHESDPMAPYLATATLGRFDLTVGQVGGIPSYVAIDPTLPSGNVFRKLPQIVSFYESIYGPYPFNAVGSVADNAPEVGYSLETQTKPVYDRMPDETTVAHELSHMWLGDSVTLSQWPDIWLHEGFATWSEWMWSEHNGQKSAQSTFDTLYNTPASKTSFWTPPPGDPGDPAHLFDGTIYNRGAMTVQALRQKVGDAAFFQIMRTWVQDNRYGNVTTPQFIALAEKVSGRDLSHFFDVWLCQPEKPTSW</sequence>
<dbReference type="Gene3D" id="2.60.40.1730">
    <property type="entry name" value="tricorn interacting facor f3 domain"/>
    <property type="match status" value="1"/>
</dbReference>
<keyword evidence="10" id="KW-0482">Metalloprotease</keyword>
<dbReference type="InterPro" id="IPR001930">
    <property type="entry name" value="Peptidase_M1"/>
</dbReference>
<evidence type="ECO:0000259" key="15">
    <source>
        <dbReference type="Pfam" id="PF17900"/>
    </source>
</evidence>
<feature type="chain" id="PRO_5022204084" description="Aminopeptidase N" evidence="13">
    <location>
        <begin position="34"/>
        <end position="468"/>
    </location>
</feature>
<dbReference type="CDD" id="cd09603">
    <property type="entry name" value="M1_APN_like"/>
    <property type="match status" value="1"/>
</dbReference>
<evidence type="ECO:0000256" key="12">
    <source>
        <dbReference type="ARBA" id="ARBA00031533"/>
    </source>
</evidence>
<dbReference type="GO" id="GO:0016285">
    <property type="term" value="F:alanyl aminopeptidase activity"/>
    <property type="evidence" value="ECO:0007669"/>
    <property type="project" value="UniProtKB-EC"/>
</dbReference>
<keyword evidence="7" id="KW-0479">Metal-binding</keyword>
<dbReference type="EC" id="3.4.11.2" evidence="4"/>
<reference evidence="16 17" key="1">
    <citation type="submission" date="2019-06" db="EMBL/GenBank/DDBJ databases">
        <title>Sequencing the genomes of 1000 actinobacteria strains.</title>
        <authorList>
            <person name="Klenk H.-P."/>
        </authorList>
    </citation>
    <scope>NUCLEOTIDE SEQUENCE [LARGE SCALE GENOMIC DNA]</scope>
    <source>
        <strain evidence="16 17">DSM 21776</strain>
    </source>
</reference>
<keyword evidence="9" id="KW-0862">Zinc</keyword>
<evidence type="ECO:0000256" key="2">
    <source>
        <dbReference type="ARBA" id="ARBA00001947"/>
    </source>
</evidence>
<dbReference type="EMBL" id="VFQF01000002">
    <property type="protein sequence ID" value="TQN46252.1"/>
    <property type="molecule type" value="Genomic_DNA"/>
</dbReference>
<dbReference type="InterPro" id="IPR014782">
    <property type="entry name" value="Peptidase_M1_dom"/>
</dbReference>
<dbReference type="GO" id="GO:0006508">
    <property type="term" value="P:proteolysis"/>
    <property type="evidence" value="ECO:0007669"/>
    <property type="project" value="UniProtKB-KW"/>
</dbReference>
<feature type="domain" description="Aminopeptidase N-like N-terminal" evidence="15">
    <location>
        <begin position="59"/>
        <end position="231"/>
    </location>
</feature>
<evidence type="ECO:0000256" key="6">
    <source>
        <dbReference type="ARBA" id="ARBA00022670"/>
    </source>
</evidence>
<feature type="domain" description="Peptidase M1 membrane alanine aminopeptidase" evidence="14">
    <location>
        <begin position="313"/>
        <end position="458"/>
    </location>
</feature>
<proteinExistence type="inferred from homology"/>
<comment type="catalytic activity">
    <reaction evidence="1">
        <text>Release of an N-terminal amino acid, Xaa-|-Yaa- from a peptide, amide or arylamide. Xaa is preferably Ala, but may be most amino acids including Pro (slow action). When a terminal hydrophobic residue is followed by a prolyl residue, the two may be released as an intact Xaa-Pro dipeptide.</text>
        <dbReference type="EC" id="3.4.11.2"/>
    </reaction>
</comment>
<feature type="signal peptide" evidence="13">
    <location>
        <begin position="1"/>
        <end position="33"/>
    </location>
</feature>
<comment type="cofactor">
    <cofactor evidence="2">
        <name>Zn(2+)</name>
        <dbReference type="ChEBI" id="CHEBI:29105"/>
    </cofactor>
</comment>
<comment type="similarity">
    <text evidence="3">Belongs to the peptidase M1 family.</text>
</comment>
<evidence type="ECO:0000256" key="1">
    <source>
        <dbReference type="ARBA" id="ARBA00000098"/>
    </source>
</evidence>
<dbReference type="AlphaFoldDB" id="A0A543PQ94"/>
<evidence type="ECO:0000259" key="14">
    <source>
        <dbReference type="Pfam" id="PF01433"/>
    </source>
</evidence>
<keyword evidence="8" id="KW-0378">Hydrolase</keyword>
<dbReference type="PANTHER" id="PTHR11533:SF297">
    <property type="entry name" value="AMINOPEPTIDASE N"/>
    <property type="match status" value="1"/>
</dbReference>
<evidence type="ECO:0000256" key="8">
    <source>
        <dbReference type="ARBA" id="ARBA00022801"/>
    </source>
</evidence>
<dbReference type="InterPro" id="IPR050344">
    <property type="entry name" value="Peptidase_M1_aminopeptidases"/>
</dbReference>
<dbReference type="InterPro" id="IPR045357">
    <property type="entry name" value="Aminopeptidase_N-like_N"/>
</dbReference>
<dbReference type="Gene3D" id="1.10.390.10">
    <property type="entry name" value="Neutral Protease Domain 2"/>
    <property type="match status" value="1"/>
</dbReference>
<organism evidence="16 17">
    <name type="scientific">Humibacillus xanthopallidus</name>
    <dbReference type="NCBI Taxonomy" id="412689"/>
    <lineage>
        <taxon>Bacteria</taxon>
        <taxon>Bacillati</taxon>
        <taxon>Actinomycetota</taxon>
        <taxon>Actinomycetes</taxon>
        <taxon>Micrococcales</taxon>
        <taxon>Intrasporangiaceae</taxon>
        <taxon>Humibacillus</taxon>
    </lineage>
</organism>
<evidence type="ECO:0000256" key="11">
    <source>
        <dbReference type="ARBA" id="ARBA00029811"/>
    </source>
</evidence>
<dbReference type="GO" id="GO:0008237">
    <property type="term" value="F:metallopeptidase activity"/>
    <property type="evidence" value="ECO:0007669"/>
    <property type="project" value="UniProtKB-KW"/>
</dbReference>
<dbReference type="GO" id="GO:0008270">
    <property type="term" value="F:zinc ion binding"/>
    <property type="evidence" value="ECO:0007669"/>
    <property type="project" value="InterPro"/>
</dbReference>
<dbReference type="InterPro" id="IPR042097">
    <property type="entry name" value="Aminopeptidase_N-like_N_sf"/>
</dbReference>
<dbReference type="InterPro" id="IPR027268">
    <property type="entry name" value="Peptidase_M4/M1_CTD_sf"/>
</dbReference>
<evidence type="ECO:0000256" key="9">
    <source>
        <dbReference type="ARBA" id="ARBA00022833"/>
    </source>
</evidence>
<evidence type="ECO:0000256" key="4">
    <source>
        <dbReference type="ARBA" id="ARBA00012564"/>
    </source>
</evidence>
<evidence type="ECO:0000256" key="7">
    <source>
        <dbReference type="ARBA" id="ARBA00022723"/>
    </source>
</evidence>